<organism evidence="1 2">
    <name type="scientific">Nocardia nova</name>
    <dbReference type="NCBI Taxonomy" id="37330"/>
    <lineage>
        <taxon>Bacteria</taxon>
        <taxon>Bacillati</taxon>
        <taxon>Actinomycetota</taxon>
        <taxon>Actinomycetes</taxon>
        <taxon>Mycobacteriales</taxon>
        <taxon>Nocardiaceae</taxon>
        <taxon>Nocardia</taxon>
    </lineage>
</organism>
<gene>
    <name evidence="1" type="ORF">C5F51_36230</name>
</gene>
<dbReference type="EMBL" id="PSZD01000055">
    <property type="protein sequence ID" value="PPJ18751.1"/>
    <property type="molecule type" value="Genomic_DNA"/>
</dbReference>
<evidence type="ECO:0000313" key="1">
    <source>
        <dbReference type="EMBL" id="PPJ18751.1"/>
    </source>
</evidence>
<protein>
    <submittedName>
        <fullName evidence="1">Uncharacterized protein</fullName>
    </submittedName>
</protein>
<evidence type="ECO:0000313" key="2">
    <source>
        <dbReference type="Proteomes" id="UP000238356"/>
    </source>
</evidence>
<dbReference type="AlphaFoldDB" id="A0A2S5ZUE3"/>
<reference evidence="1 2" key="1">
    <citation type="submission" date="2018-02" db="EMBL/GenBank/DDBJ databases">
        <title>8 Nocardia nova and 1 Nocardia cyriacigeorgica strain used for evolution to TMP-SMX.</title>
        <authorList>
            <person name="Mehta H."/>
            <person name="Weng J."/>
            <person name="Shamoo Y."/>
        </authorList>
    </citation>
    <scope>NUCLEOTIDE SEQUENCE [LARGE SCALE GENOMIC DNA]</scope>
    <source>
        <strain evidence="1 2">BAA2227</strain>
    </source>
</reference>
<sequence length="95" mass="10299">MIGMTLAFDIAAEMDTADEPVFVAVGDPTKWRQNIEQEAATQARLMGEEAPAEVWEAAGLVPRPVHTVPAWDYHAAAARYAAEVASGARSRGMHY</sequence>
<proteinExistence type="predicted"/>
<name>A0A2S5ZUE3_9NOCA</name>
<accession>A0A2S5ZUE3</accession>
<dbReference type="Proteomes" id="UP000238356">
    <property type="component" value="Unassembled WGS sequence"/>
</dbReference>
<keyword evidence="2" id="KW-1185">Reference proteome</keyword>
<comment type="caution">
    <text evidence="1">The sequence shown here is derived from an EMBL/GenBank/DDBJ whole genome shotgun (WGS) entry which is preliminary data.</text>
</comment>